<dbReference type="SMART" id="SM00184">
    <property type="entry name" value="RING"/>
    <property type="match status" value="1"/>
</dbReference>
<evidence type="ECO:0000256" key="7">
    <source>
        <dbReference type="PROSITE-ProRule" id="PRU00175"/>
    </source>
</evidence>
<comment type="caution">
    <text evidence="9">The sequence shown here is derived from an EMBL/GenBank/DDBJ whole genome shotgun (WGS) entry which is preliminary data.</text>
</comment>
<comment type="similarity">
    <text evidence="6">Belongs to the RING-type zinc finger family. ATL subfamily.</text>
</comment>
<dbReference type="SUPFAM" id="SSF57850">
    <property type="entry name" value="RING/U-box"/>
    <property type="match status" value="1"/>
</dbReference>
<dbReference type="PANTHER" id="PTHR14155:SF604">
    <property type="entry name" value="RING-TYPE DOMAIN-CONTAINING PROTEIN"/>
    <property type="match status" value="1"/>
</dbReference>
<feature type="domain" description="RING-type" evidence="8">
    <location>
        <begin position="170"/>
        <end position="215"/>
    </location>
</feature>
<evidence type="ECO:0000256" key="6">
    <source>
        <dbReference type="ARBA" id="ARBA00024209"/>
    </source>
</evidence>
<dbReference type="PROSITE" id="PS50089">
    <property type="entry name" value="ZF_RING_2"/>
    <property type="match status" value="1"/>
</dbReference>
<evidence type="ECO:0000256" key="3">
    <source>
        <dbReference type="ARBA" id="ARBA00022723"/>
    </source>
</evidence>
<dbReference type="EC" id="2.3.2.27" evidence="2"/>
<keyword evidence="4 7" id="KW-0863">Zinc-finger</keyword>
<evidence type="ECO:0000259" key="8">
    <source>
        <dbReference type="PROSITE" id="PS50089"/>
    </source>
</evidence>
<evidence type="ECO:0000256" key="1">
    <source>
        <dbReference type="ARBA" id="ARBA00000900"/>
    </source>
</evidence>
<dbReference type="GO" id="GO:0061630">
    <property type="term" value="F:ubiquitin protein ligase activity"/>
    <property type="evidence" value="ECO:0007669"/>
    <property type="project" value="UniProtKB-EC"/>
</dbReference>
<dbReference type="AlphaFoldDB" id="A0A835FLN8"/>
<evidence type="ECO:0000256" key="2">
    <source>
        <dbReference type="ARBA" id="ARBA00012483"/>
    </source>
</evidence>
<comment type="catalytic activity">
    <reaction evidence="1">
        <text>S-ubiquitinyl-[E2 ubiquitin-conjugating enzyme]-L-cysteine + [acceptor protein]-L-lysine = [E2 ubiquitin-conjugating enzyme]-L-cysteine + N(6)-ubiquitinyl-[acceptor protein]-L-lysine.</text>
        <dbReference type="EC" id="2.3.2.27"/>
    </reaction>
</comment>
<sequence length="234" mass="25472">MEPHGRKKKKKKKGSPSFLIKRKVQSATIYLDTPPPLTTASGGEQPEFTVTLRYRVNRYTKGGPKLRSELSYHGGGAEASFGADDVPRDEDGVRTVMRSLLRAICPLQRGTSSGKAILPEDVVPKLAAMARGGGGGAAAVVELEVDRHVRYSAPRVLLTVCWEAVAGGECSICYEPLRKKKVAAGGVELPGCAHAFHPRCISKWFRKKPTCPLCRGDVTKHLDPELRMHLAVVF</sequence>
<accession>A0A835FLN8</accession>
<proteinExistence type="inferred from homology"/>
<evidence type="ECO:0000256" key="4">
    <source>
        <dbReference type="ARBA" id="ARBA00022771"/>
    </source>
</evidence>
<protein>
    <recommendedName>
        <fullName evidence="2">RING-type E3 ubiquitin transferase</fullName>
        <ecNumber evidence="2">2.3.2.27</ecNumber>
    </recommendedName>
</protein>
<evidence type="ECO:0000313" key="10">
    <source>
        <dbReference type="Proteomes" id="UP000636709"/>
    </source>
</evidence>
<dbReference type="Pfam" id="PF13639">
    <property type="entry name" value="zf-RING_2"/>
    <property type="match status" value="1"/>
</dbReference>
<gene>
    <name evidence="9" type="ORF">HU200_009466</name>
</gene>
<dbReference type="PANTHER" id="PTHR14155">
    <property type="entry name" value="RING FINGER DOMAIN-CONTAINING"/>
    <property type="match status" value="1"/>
</dbReference>
<dbReference type="EMBL" id="JACEFO010000638">
    <property type="protein sequence ID" value="KAF8762496.1"/>
    <property type="molecule type" value="Genomic_DNA"/>
</dbReference>
<keyword evidence="10" id="KW-1185">Reference proteome</keyword>
<dbReference type="InterPro" id="IPR013083">
    <property type="entry name" value="Znf_RING/FYVE/PHD"/>
</dbReference>
<keyword evidence="3" id="KW-0479">Metal-binding</keyword>
<dbReference type="Proteomes" id="UP000636709">
    <property type="component" value="Unassembled WGS sequence"/>
</dbReference>
<name>A0A835FLN8_9POAL</name>
<dbReference type="OrthoDB" id="590840at2759"/>
<dbReference type="GO" id="GO:0008270">
    <property type="term" value="F:zinc ion binding"/>
    <property type="evidence" value="ECO:0007669"/>
    <property type="project" value="UniProtKB-KW"/>
</dbReference>
<reference evidence="9" key="1">
    <citation type="submission" date="2020-07" db="EMBL/GenBank/DDBJ databases">
        <title>Genome sequence and genetic diversity analysis of an under-domesticated orphan crop, white fonio (Digitaria exilis).</title>
        <authorList>
            <person name="Bennetzen J.L."/>
            <person name="Chen S."/>
            <person name="Ma X."/>
            <person name="Wang X."/>
            <person name="Yssel A.E.J."/>
            <person name="Chaluvadi S.R."/>
            <person name="Johnson M."/>
            <person name="Gangashetty P."/>
            <person name="Hamidou F."/>
            <person name="Sanogo M.D."/>
            <person name="Zwaenepoel A."/>
            <person name="Wallace J."/>
            <person name="Van De Peer Y."/>
            <person name="Van Deynze A."/>
        </authorList>
    </citation>
    <scope>NUCLEOTIDE SEQUENCE</scope>
    <source>
        <tissue evidence="9">Leaves</tissue>
    </source>
</reference>
<organism evidence="9 10">
    <name type="scientific">Digitaria exilis</name>
    <dbReference type="NCBI Taxonomy" id="1010633"/>
    <lineage>
        <taxon>Eukaryota</taxon>
        <taxon>Viridiplantae</taxon>
        <taxon>Streptophyta</taxon>
        <taxon>Embryophyta</taxon>
        <taxon>Tracheophyta</taxon>
        <taxon>Spermatophyta</taxon>
        <taxon>Magnoliopsida</taxon>
        <taxon>Liliopsida</taxon>
        <taxon>Poales</taxon>
        <taxon>Poaceae</taxon>
        <taxon>PACMAD clade</taxon>
        <taxon>Panicoideae</taxon>
        <taxon>Panicodae</taxon>
        <taxon>Paniceae</taxon>
        <taxon>Anthephorinae</taxon>
        <taxon>Digitaria</taxon>
    </lineage>
</organism>
<evidence type="ECO:0000256" key="5">
    <source>
        <dbReference type="ARBA" id="ARBA00022833"/>
    </source>
</evidence>
<dbReference type="Gene3D" id="3.30.40.10">
    <property type="entry name" value="Zinc/RING finger domain, C3HC4 (zinc finger)"/>
    <property type="match status" value="1"/>
</dbReference>
<evidence type="ECO:0000313" key="9">
    <source>
        <dbReference type="EMBL" id="KAF8762496.1"/>
    </source>
</evidence>
<dbReference type="InterPro" id="IPR053238">
    <property type="entry name" value="RING-H2_zinc_finger"/>
</dbReference>
<keyword evidence="5" id="KW-0862">Zinc</keyword>
<dbReference type="InterPro" id="IPR001841">
    <property type="entry name" value="Znf_RING"/>
</dbReference>